<dbReference type="VEuPathDB" id="AmoebaDB:NAEGRDRAFT_57186"/>
<dbReference type="AlphaFoldDB" id="D2V593"/>
<reference evidence="4 5" key="1">
    <citation type="journal article" date="2010" name="Cell">
        <title>The genome of Naegleria gruberi illuminates early eukaryotic versatility.</title>
        <authorList>
            <person name="Fritz-Laylin L.K."/>
            <person name="Prochnik S.E."/>
            <person name="Ginger M.L."/>
            <person name="Dacks J.B."/>
            <person name="Carpenter M.L."/>
            <person name="Field M.C."/>
            <person name="Kuo A."/>
            <person name="Paredez A."/>
            <person name="Chapman J."/>
            <person name="Pham J."/>
            <person name="Shu S."/>
            <person name="Neupane R."/>
            <person name="Cipriano M."/>
            <person name="Mancuso J."/>
            <person name="Tu H."/>
            <person name="Salamov A."/>
            <person name="Lindquist E."/>
            <person name="Shapiro H."/>
            <person name="Lucas S."/>
            <person name="Grigoriev I.V."/>
            <person name="Cande W.Z."/>
            <person name="Fulton C."/>
            <person name="Rokhsar D.S."/>
            <person name="Dawson S.C."/>
        </authorList>
    </citation>
    <scope>NUCLEOTIDE SEQUENCE [LARGE SCALE GENOMIC DNA]</scope>
    <source>
        <strain evidence="4 5">NEG-M</strain>
    </source>
</reference>
<dbReference type="STRING" id="5762.D2V593"/>
<dbReference type="Gene3D" id="1.10.840.10">
    <property type="entry name" value="Ras guanine-nucleotide exchange factors catalytic domain"/>
    <property type="match status" value="1"/>
</dbReference>
<evidence type="ECO:0000259" key="3">
    <source>
        <dbReference type="PROSITE" id="PS50009"/>
    </source>
</evidence>
<sequence>MISSKQQHDRDDAIERVGVIVDQIPEEILATISSYLDLKTIGYCMNVSNRWRLSILKHLRICYPYSQKKDVITFVSKEVLHLDSFRQVNKFWLGVNECVAIDLISKGKETFIGGSVHNLLERLIDAVNESEMSDSDLFELSMISSAVIGGFSGSLDFMSNQQRTSALNGSLQSNVSSPTPPGPLLGSPTGVGNMFTPGSPTNGDIDTSNETIIEAHSFQRTFFKTFESFMTKSNFLRMCFTHLIDLDNQQVEFKENEKRRKIIKLMQVLNMFVHYCIRMDPRDEENDDLIVMQLSQFLDTYLINSVSLEENNTNVLNSVKYIKGVQVKHHLYNKLVALEELRKKRQFKIVNPLSSSSLKPQDINREVNIYTIGQEALAAQLTILEMEHYRNLRSFEFVGFPWRKTPNKCPSIILNNKHFENVARWVANEIVQPKTVEERAKAFKFFIDICVNHLSSYQNFGTIFAISAGLMSASAFRLKLTRQEAGSEYEEKLENLREIVSLRANFRVLRGILDSLRSEACIPYLGMFLSDLKNLHDSSNQLRKYVEKSKELNEQGITCVNWFVIQREYQIVHQLMYWKQLFEDKYLNTLQKDEVIQLRLDQYLNQSKGFDELYQVSLKREPRNNN</sequence>
<evidence type="ECO:0000313" key="4">
    <source>
        <dbReference type="EMBL" id="EFC48070.1"/>
    </source>
</evidence>
<dbReference type="RefSeq" id="XP_002680814.1">
    <property type="nucleotide sequence ID" value="XM_002680768.1"/>
</dbReference>
<dbReference type="PROSITE" id="PS50009">
    <property type="entry name" value="RASGEF_CAT"/>
    <property type="match status" value="1"/>
</dbReference>
<dbReference type="InterPro" id="IPR008937">
    <property type="entry name" value="Ras-like_GEF"/>
</dbReference>
<dbReference type="SUPFAM" id="SSF48366">
    <property type="entry name" value="Ras GEF"/>
    <property type="match status" value="1"/>
</dbReference>
<dbReference type="SMART" id="SM00147">
    <property type="entry name" value="RasGEF"/>
    <property type="match status" value="1"/>
</dbReference>
<dbReference type="EMBL" id="GG738852">
    <property type="protein sequence ID" value="EFC48070.1"/>
    <property type="molecule type" value="Genomic_DNA"/>
</dbReference>
<dbReference type="Pfam" id="PF00617">
    <property type="entry name" value="RasGEF"/>
    <property type="match status" value="1"/>
</dbReference>
<protein>
    <submittedName>
        <fullName evidence="4">RasGEF domain-containing protein</fullName>
    </submittedName>
</protein>
<dbReference type="InterPro" id="IPR036047">
    <property type="entry name" value="F-box-like_dom_sf"/>
</dbReference>
<dbReference type="InParanoid" id="D2V593"/>
<dbReference type="GeneID" id="8849684"/>
<dbReference type="Proteomes" id="UP000006671">
    <property type="component" value="Unassembled WGS sequence"/>
</dbReference>
<name>D2V593_NAEGR</name>
<dbReference type="SUPFAM" id="SSF81383">
    <property type="entry name" value="F-box domain"/>
    <property type="match status" value="1"/>
</dbReference>
<dbReference type="KEGG" id="ngr:NAEGRDRAFT_57186"/>
<proteinExistence type="predicted"/>
<dbReference type="OMA" id="HYCIRMD"/>
<accession>D2V593</accession>
<gene>
    <name evidence="4" type="ORF">NAEGRDRAFT_57186</name>
</gene>
<organism evidence="5">
    <name type="scientific">Naegleria gruberi</name>
    <name type="common">Amoeba</name>
    <dbReference type="NCBI Taxonomy" id="5762"/>
    <lineage>
        <taxon>Eukaryota</taxon>
        <taxon>Discoba</taxon>
        <taxon>Heterolobosea</taxon>
        <taxon>Tetramitia</taxon>
        <taxon>Eutetramitia</taxon>
        <taxon>Vahlkampfiidae</taxon>
        <taxon>Naegleria</taxon>
    </lineage>
</organism>
<evidence type="ECO:0000256" key="2">
    <source>
        <dbReference type="PROSITE-ProRule" id="PRU00168"/>
    </source>
</evidence>
<keyword evidence="5" id="KW-1185">Reference proteome</keyword>
<evidence type="ECO:0000313" key="5">
    <source>
        <dbReference type="Proteomes" id="UP000006671"/>
    </source>
</evidence>
<dbReference type="GO" id="GO:0005085">
    <property type="term" value="F:guanyl-nucleotide exchange factor activity"/>
    <property type="evidence" value="ECO:0007669"/>
    <property type="project" value="UniProtKB-KW"/>
</dbReference>
<dbReference type="CDD" id="cd09917">
    <property type="entry name" value="F-box_SF"/>
    <property type="match status" value="1"/>
</dbReference>
<dbReference type="InterPro" id="IPR001895">
    <property type="entry name" value="RASGEF_cat_dom"/>
</dbReference>
<keyword evidence="1 2" id="KW-0344">Guanine-nucleotide releasing factor</keyword>
<dbReference type="PANTHER" id="PTHR23113:SF99">
    <property type="entry name" value="RASGEF DOMAIN-CONTAINING PROTEIN"/>
    <property type="match status" value="1"/>
</dbReference>
<dbReference type="eggNOG" id="KOG3417">
    <property type="taxonomic scope" value="Eukaryota"/>
</dbReference>
<dbReference type="OrthoDB" id="10254377at2759"/>
<dbReference type="InterPro" id="IPR023578">
    <property type="entry name" value="Ras_GEF_dom_sf"/>
</dbReference>
<dbReference type="Gene3D" id="1.20.1280.50">
    <property type="match status" value="1"/>
</dbReference>
<dbReference type="GO" id="GO:0007264">
    <property type="term" value="P:small GTPase-mediated signal transduction"/>
    <property type="evidence" value="ECO:0007669"/>
    <property type="project" value="InterPro"/>
</dbReference>
<evidence type="ECO:0000256" key="1">
    <source>
        <dbReference type="ARBA" id="ARBA00022658"/>
    </source>
</evidence>
<feature type="domain" description="Ras-GEF" evidence="3">
    <location>
        <begin position="373"/>
        <end position="623"/>
    </location>
</feature>
<dbReference type="PANTHER" id="PTHR23113">
    <property type="entry name" value="GUANINE NUCLEOTIDE EXCHANGE FACTOR"/>
    <property type="match status" value="1"/>
</dbReference>
<dbReference type="InterPro" id="IPR036964">
    <property type="entry name" value="RASGEF_cat_dom_sf"/>
</dbReference>